<dbReference type="Gene3D" id="3.30.70.270">
    <property type="match status" value="1"/>
</dbReference>
<dbReference type="PANTHER" id="PTHR44757">
    <property type="entry name" value="DIGUANYLATE CYCLASE DGCP"/>
    <property type="match status" value="1"/>
</dbReference>
<dbReference type="InterPro" id="IPR043128">
    <property type="entry name" value="Rev_trsase/Diguanyl_cyclase"/>
</dbReference>
<dbReference type="PROSITE" id="PS50887">
    <property type="entry name" value="GGDEF"/>
    <property type="match status" value="1"/>
</dbReference>
<dbReference type="SUPFAM" id="SSF55073">
    <property type="entry name" value="Nucleotide cyclase"/>
    <property type="match status" value="1"/>
</dbReference>
<dbReference type="Pfam" id="PF00990">
    <property type="entry name" value="GGDEF"/>
    <property type="match status" value="1"/>
</dbReference>
<evidence type="ECO:0000259" key="1">
    <source>
        <dbReference type="PROSITE" id="PS50887"/>
    </source>
</evidence>
<organism evidence="2 3">
    <name type="scientific">Rheinheimera muenzenbergensis</name>
    <dbReference type="NCBI Taxonomy" id="1193628"/>
    <lineage>
        <taxon>Bacteria</taxon>
        <taxon>Pseudomonadati</taxon>
        <taxon>Pseudomonadota</taxon>
        <taxon>Gammaproteobacteria</taxon>
        <taxon>Chromatiales</taxon>
        <taxon>Chromatiaceae</taxon>
        <taxon>Rheinheimera</taxon>
    </lineage>
</organism>
<comment type="caution">
    <text evidence="2">The sequence shown here is derived from an EMBL/GenBank/DDBJ whole genome shotgun (WGS) entry which is preliminary data.</text>
</comment>
<dbReference type="CDD" id="cd01949">
    <property type="entry name" value="GGDEF"/>
    <property type="match status" value="1"/>
</dbReference>
<gene>
    <name evidence="2" type="ORF">MN202_08915</name>
</gene>
<dbReference type="RefSeq" id="WP_335735760.1">
    <property type="nucleotide sequence ID" value="NZ_JALAAR010000006.1"/>
</dbReference>
<evidence type="ECO:0000313" key="2">
    <source>
        <dbReference type="EMBL" id="MEH8017352.1"/>
    </source>
</evidence>
<sequence>MQHKLSTISQVHAVGPMPAKITTTPRRSYAELQQALVRAETTTERTLCEMLALRQSLQENSDLANRSQIQQQLRSLIKQSQRNGSGFAVLFVQLDHYQDIYQQHGTRIAKQVCELTLARLASAVRTCDMVSQQADDQFLLLITDVKRVYDVVLVAEKLLQKLTQLDGLCQQPLVIEVSIGISRYPHDGTDATLLTERAAAAMLHAQHRGGNQFSLLR</sequence>
<name>A0ABU8C602_9GAMM</name>
<evidence type="ECO:0000313" key="3">
    <source>
        <dbReference type="Proteomes" id="UP001375382"/>
    </source>
</evidence>
<feature type="domain" description="GGDEF" evidence="1">
    <location>
        <begin position="85"/>
        <end position="217"/>
    </location>
</feature>
<dbReference type="SMART" id="SM00267">
    <property type="entry name" value="GGDEF"/>
    <property type="match status" value="1"/>
</dbReference>
<dbReference type="NCBIfam" id="TIGR00254">
    <property type="entry name" value="GGDEF"/>
    <property type="match status" value="1"/>
</dbReference>
<dbReference type="Proteomes" id="UP001375382">
    <property type="component" value="Unassembled WGS sequence"/>
</dbReference>
<dbReference type="InterPro" id="IPR000160">
    <property type="entry name" value="GGDEF_dom"/>
</dbReference>
<dbReference type="PANTHER" id="PTHR44757:SF2">
    <property type="entry name" value="BIOFILM ARCHITECTURE MAINTENANCE PROTEIN MBAA"/>
    <property type="match status" value="1"/>
</dbReference>
<reference evidence="2 3" key="1">
    <citation type="journal article" date="2023" name="Ecotoxicol. Environ. Saf.">
        <title>Mercury remediation potential of mercury-resistant strain Rheinheimera metallidurans sp. nov. isolated from a municipal waste dumping site.</title>
        <authorList>
            <person name="Yadav V."/>
            <person name="Manjhi A."/>
            <person name="Vadakedath N."/>
        </authorList>
    </citation>
    <scope>NUCLEOTIDE SEQUENCE [LARGE SCALE GENOMIC DNA]</scope>
    <source>
        <strain evidence="2 3">E-49</strain>
    </source>
</reference>
<dbReference type="InterPro" id="IPR029787">
    <property type="entry name" value="Nucleotide_cyclase"/>
</dbReference>
<proteinExistence type="predicted"/>
<keyword evidence="3" id="KW-1185">Reference proteome</keyword>
<accession>A0ABU8C602</accession>
<protein>
    <submittedName>
        <fullName evidence="2">GGDEF domain-containing protein</fullName>
    </submittedName>
</protein>
<dbReference type="EMBL" id="JALAAR010000006">
    <property type="protein sequence ID" value="MEH8017352.1"/>
    <property type="molecule type" value="Genomic_DNA"/>
</dbReference>
<dbReference type="InterPro" id="IPR052155">
    <property type="entry name" value="Biofilm_reg_signaling"/>
</dbReference>